<comment type="subcellular location">
    <subcellularLocation>
        <location evidence="1">Nucleus</location>
    </subcellularLocation>
</comment>
<dbReference type="GO" id="GO:0005634">
    <property type="term" value="C:nucleus"/>
    <property type="evidence" value="ECO:0007669"/>
    <property type="project" value="UniProtKB-SubCell"/>
</dbReference>
<sequence length="270" mass="30546">MVKPSFVDKDGIKKGAWSEEEDSKLRAYIQRFGHWNWCLLPKYAGLVRSGKSCRLRWVNYLKPGVKRGNYSKEEADLIIELHAKLGNKWSAIAEKLPGRTDNDIKNYWHTYLKKLSRRNAASTDNKQHPCEASPLTSILKEEQPYQISPHVTVQDESALNDIVVAESSSLHDFENSLPPLNDVNCVASDSTCLDSVEGNFWTEPCPINYFDQSSSELSYAELLSSNSYVLSPPRWLAEDVSSSDAVAEPQGNLWTEFLDKLIQNMESNLT</sequence>
<keyword evidence="2" id="KW-0677">Repeat</keyword>
<evidence type="ECO:0000256" key="4">
    <source>
        <dbReference type="ARBA" id="ARBA00023242"/>
    </source>
</evidence>
<accession>A0ABD1S821</accession>
<feature type="domain" description="HTH myb-type" evidence="7">
    <location>
        <begin position="9"/>
        <end position="61"/>
    </location>
</feature>
<dbReference type="PROSITE" id="PS51294">
    <property type="entry name" value="HTH_MYB"/>
    <property type="match status" value="2"/>
</dbReference>
<dbReference type="AlphaFoldDB" id="A0ABD1S821"/>
<dbReference type="Gene3D" id="1.10.10.60">
    <property type="entry name" value="Homeodomain-like"/>
    <property type="match status" value="2"/>
</dbReference>
<organism evidence="8 9">
    <name type="scientific">Forsythia ovata</name>
    <dbReference type="NCBI Taxonomy" id="205694"/>
    <lineage>
        <taxon>Eukaryota</taxon>
        <taxon>Viridiplantae</taxon>
        <taxon>Streptophyta</taxon>
        <taxon>Embryophyta</taxon>
        <taxon>Tracheophyta</taxon>
        <taxon>Spermatophyta</taxon>
        <taxon>Magnoliopsida</taxon>
        <taxon>eudicotyledons</taxon>
        <taxon>Gunneridae</taxon>
        <taxon>Pentapetalae</taxon>
        <taxon>asterids</taxon>
        <taxon>lamiids</taxon>
        <taxon>Lamiales</taxon>
        <taxon>Oleaceae</taxon>
        <taxon>Forsythieae</taxon>
        <taxon>Forsythia</taxon>
    </lineage>
</organism>
<evidence type="ECO:0000256" key="5">
    <source>
        <dbReference type="ARBA" id="ARBA00057804"/>
    </source>
</evidence>
<dbReference type="SUPFAM" id="SSF46689">
    <property type="entry name" value="Homeodomain-like"/>
    <property type="match status" value="1"/>
</dbReference>
<dbReference type="InterPro" id="IPR009057">
    <property type="entry name" value="Homeodomain-like_sf"/>
</dbReference>
<dbReference type="EMBL" id="JBFOLJ010000011">
    <property type="protein sequence ID" value="KAL2496902.1"/>
    <property type="molecule type" value="Genomic_DNA"/>
</dbReference>
<feature type="domain" description="Myb-like" evidence="6">
    <location>
        <begin position="9"/>
        <end position="61"/>
    </location>
</feature>
<dbReference type="InterPro" id="IPR017930">
    <property type="entry name" value="Myb_dom"/>
</dbReference>
<evidence type="ECO:0000256" key="3">
    <source>
        <dbReference type="ARBA" id="ARBA00023125"/>
    </source>
</evidence>
<keyword evidence="9" id="KW-1185">Reference proteome</keyword>
<comment type="function">
    <text evidence="5">Transcription factor.</text>
</comment>
<dbReference type="Proteomes" id="UP001604277">
    <property type="component" value="Unassembled WGS sequence"/>
</dbReference>
<evidence type="ECO:0000313" key="9">
    <source>
        <dbReference type="Proteomes" id="UP001604277"/>
    </source>
</evidence>
<evidence type="ECO:0000313" key="8">
    <source>
        <dbReference type="EMBL" id="KAL2496902.1"/>
    </source>
</evidence>
<evidence type="ECO:0000256" key="2">
    <source>
        <dbReference type="ARBA" id="ARBA00022737"/>
    </source>
</evidence>
<name>A0ABD1S821_9LAMI</name>
<proteinExistence type="predicted"/>
<protein>
    <submittedName>
        <fullName evidence="8">Transcription factor MYB</fullName>
    </submittedName>
</protein>
<dbReference type="FunFam" id="1.10.10.60:FF:000001">
    <property type="entry name" value="MYB-related transcription factor"/>
    <property type="match status" value="1"/>
</dbReference>
<feature type="domain" description="HTH myb-type" evidence="7">
    <location>
        <begin position="62"/>
        <end position="116"/>
    </location>
</feature>
<keyword evidence="3" id="KW-0238">DNA-binding</keyword>
<reference evidence="9" key="1">
    <citation type="submission" date="2024-07" db="EMBL/GenBank/DDBJ databases">
        <title>Two chromosome-level genome assemblies of Korean endemic species Abeliophyllum distichum and Forsythia ovata (Oleaceae).</title>
        <authorList>
            <person name="Jang H."/>
        </authorList>
    </citation>
    <scope>NUCLEOTIDE SEQUENCE [LARGE SCALE GENOMIC DNA]</scope>
</reference>
<dbReference type="PANTHER" id="PTHR10641">
    <property type="entry name" value="MYB FAMILY TRANSCRIPTION FACTOR"/>
    <property type="match status" value="1"/>
</dbReference>
<evidence type="ECO:0000259" key="7">
    <source>
        <dbReference type="PROSITE" id="PS51294"/>
    </source>
</evidence>
<dbReference type="InterPro" id="IPR015495">
    <property type="entry name" value="Myb_TF_plants"/>
</dbReference>
<comment type="caution">
    <text evidence="8">The sequence shown here is derived from an EMBL/GenBank/DDBJ whole genome shotgun (WGS) entry which is preliminary data.</text>
</comment>
<dbReference type="InterPro" id="IPR001005">
    <property type="entry name" value="SANT/Myb"/>
</dbReference>
<dbReference type="SMART" id="SM00717">
    <property type="entry name" value="SANT"/>
    <property type="match status" value="2"/>
</dbReference>
<evidence type="ECO:0000256" key="1">
    <source>
        <dbReference type="ARBA" id="ARBA00004123"/>
    </source>
</evidence>
<dbReference type="CDD" id="cd00167">
    <property type="entry name" value="SANT"/>
    <property type="match status" value="2"/>
</dbReference>
<gene>
    <name evidence="8" type="ORF">Fot_40659</name>
</gene>
<dbReference type="GO" id="GO:0003677">
    <property type="term" value="F:DNA binding"/>
    <property type="evidence" value="ECO:0007669"/>
    <property type="project" value="UniProtKB-KW"/>
</dbReference>
<dbReference type="Pfam" id="PF00249">
    <property type="entry name" value="Myb_DNA-binding"/>
    <property type="match status" value="2"/>
</dbReference>
<feature type="domain" description="Myb-like" evidence="6">
    <location>
        <begin position="62"/>
        <end position="112"/>
    </location>
</feature>
<evidence type="ECO:0000259" key="6">
    <source>
        <dbReference type="PROSITE" id="PS50090"/>
    </source>
</evidence>
<keyword evidence="4" id="KW-0539">Nucleus</keyword>
<dbReference type="PROSITE" id="PS50090">
    <property type="entry name" value="MYB_LIKE"/>
    <property type="match status" value="2"/>
</dbReference>
<dbReference type="PANTHER" id="PTHR10641:SF1377">
    <property type="entry name" value="MYB-RELATED PROTEIN MYB4-LIKE"/>
    <property type="match status" value="1"/>
</dbReference>